<accession>A0A6B3CB19</accession>
<dbReference type="EMBL" id="JAAGLU010000854">
    <property type="protein sequence ID" value="NEC93462.1"/>
    <property type="molecule type" value="Genomic_DNA"/>
</dbReference>
<dbReference type="RefSeq" id="WP_203733230.1">
    <property type="nucleotide sequence ID" value="NZ_JAAGLU010000854.1"/>
</dbReference>
<comment type="caution">
    <text evidence="1">The sequence shown here is derived from an EMBL/GenBank/DDBJ whole genome shotgun (WGS) entry which is preliminary data.</text>
</comment>
<reference evidence="1" key="1">
    <citation type="submission" date="2020-01" db="EMBL/GenBank/DDBJ databases">
        <title>Insect and environment-associated Actinomycetes.</title>
        <authorList>
            <person name="Currrie C."/>
            <person name="Chevrette M."/>
            <person name="Carlson C."/>
            <person name="Stubbendieck R."/>
            <person name="Wendt-Pienkowski E."/>
        </authorList>
    </citation>
    <scope>NUCLEOTIDE SEQUENCE</scope>
    <source>
        <strain evidence="1">SID12501</strain>
    </source>
</reference>
<dbReference type="Pfam" id="PF13384">
    <property type="entry name" value="HTH_23"/>
    <property type="match status" value="1"/>
</dbReference>
<feature type="non-terminal residue" evidence="1">
    <location>
        <position position="1"/>
    </location>
</feature>
<dbReference type="AlphaFoldDB" id="A0A6B3CB19"/>
<proteinExistence type="predicted"/>
<gene>
    <name evidence="1" type="ORF">G3I71_48825</name>
</gene>
<evidence type="ECO:0000313" key="1">
    <source>
        <dbReference type="EMBL" id="NEC93462.1"/>
    </source>
</evidence>
<name>A0A6B3CB19_9ACTN</name>
<protein>
    <submittedName>
        <fullName evidence="1">Uncharacterized protein</fullName>
    </submittedName>
</protein>
<organism evidence="1">
    <name type="scientific">Streptomyces sp. SID12501</name>
    <dbReference type="NCBI Taxonomy" id="2706042"/>
    <lineage>
        <taxon>Bacteria</taxon>
        <taxon>Bacillati</taxon>
        <taxon>Actinomycetota</taxon>
        <taxon>Actinomycetes</taxon>
        <taxon>Kitasatosporales</taxon>
        <taxon>Streptomycetaceae</taxon>
        <taxon>Streptomyces</taxon>
    </lineage>
</organism>
<sequence length="43" mass="4924">RQERDRLVLQLRAEDPARWSYSAIADALGCSPELVALVVRRSR</sequence>